<gene>
    <name evidence="2" type="ORF">SAMN02910429_01917</name>
</gene>
<dbReference type="Proteomes" id="UP000182471">
    <property type="component" value="Unassembled WGS sequence"/>
</dbReference>
<feature type="chain" id="PRO_5039235517" evidence="1">
    <location>
        <begin position="26"/>
        <end position="142"/>
    </location>
</feature>
<evidence type="ECO:0000256" key="1">
    <source>
        <dbReference type="SAM" id="SignalP"/>
    </source>
</evidence>
<organism evidence="2 3">
    <name type="scientific">Lachnobacterium bovis</name>
    <dbReference type="NCBI Taxonomy" id="140626"/>
    <lineage>
        <taxon>Bacteria</taxon>
        <taxon>Bacillati</taxon>
        <taxon>Bacillota</taxon>
        <taxon>Clostridia</taxon>
        <taxon>Lachnospirales</taxon>
        <taxon>Lachnospiraceae</taxon>
        <taxon>Lachnobacterium</taxon>
    </lineage>
</organism>
<keyword evidence="1" id="KW-0732">Signal</keyword>
<sequence length="142" mass="15461">MNKISKKLIALGGASILSISMLVTPANTVKASGTERPWSLALPHNYGNHYFPFRKKQTNETSGYIILKSCDSQKGANAWFCSGTGLSSAVRCSSIARMRKPGKYLITYNKNSNAGSSVDMAIENASRTLIRRDHASGIVNYK</sequence>
<dbReference type="EMBL" id="FOGW01000023">
    <property type="protein sequence ID" value="SES04158.1"/>
    <property type="molecule type" value="Genomic_DNA"/>
</dbReference>
<name>A0A1H9U4J3_9FIRM</name>
<protein>
    <submittedName>
        <fullName evidence="2">Uncharacterized protein</fullName>
    </submittedName>
</protein>
<dbReference type="RefSeq" id="WP_074730824.1">
    <property type="nucleotide sequence ID" value="NZ_FOGW01000023.1"/>
</dbReference>
<feature type="signal peptide" evidence="1">
    <location>
        <begin position="1"/>
        <end position="25"/>
    </location>
</feature>
<evidence type="ECO:0000313" key="3">
    <source>
        <dbReference type="Proteomes" id="UP000182471"/>
    </source>
</evidence>
<dbReference type="AlphaFoldDB" id="A0A1H9U4J3"/>
<evidence type="ECO:0000313" key="2">
    <source>
        <dbReference type="EMBL" id="SES04158.1"/>
    </source>
</evidence>
<keyword evidence="3" id="KW-1185">Reference proteome</keyword>
<proteinExistence type="predicted"/>
<accession>A0A1H9U4J3</accession>
<reference evidence="3" key="1">
    <citation type="submission" date="2016-10" db="EMBL/GenBank/DDBJ databases">
        <authorList>
            <person name="Varghese N."/>
            <person name="Submissions S."/>
        </authorList>
    </citation>
    <scope>NUCLEOTIDE SEQUENCE [LARGE SCALE GENOMIC DNA]</scope>
    <source>
        <strain evidence="3">S1b</strain>
    </source>
</reference>